<dbReference type="InParanoid" id="A0A7I4D0C2"/>
<evidence type="ECO:0000313" key="1">
    <source>
        <dbReference type="EnsemblPlants" id="Pp3c2_10670V3.1"/>
    </source>
</evidence>
<reference evidence="1 2" key="2">
    <citation type="journal article" date="2018" name="Plant J.">
        <title>The Physcomitrella patens chromosome-scale assembly reveals moss genome structure and evolution.</title>
        <authorList>
            <person name="Lang D."/>
            <person name="Ullrich K.K."/>
            <person name="Murat F."/>
            <person name="Fuchs J."/>
            <person name="Jenkins J."/>
            <person name="Haas F.B."/>
            <person name="Piednoel M."/>
            <person name="Gundlach H."/>
            <person name="Van Bel M."/>
            <person name="Meyberg R."/>
            <person name="Vives C."/>
            <person name="Morata J."/>
            <person name="Symeonidi A."/>
            <person name="Hiss M."/>
            <person name="Muchero W."/>
            <person name="Kamisugi Y."/>
            <person name="Saleh O."/>
            <person name="Blanc G."/>
            <person name="Decker E.L."/>
            <person name="van Gessel N."/>
            <person name="Grimwood J."/>
            <person name="Hayes R.D."/>
            <person name="Graham S.W."/>
            <person name="Gunter L.E."/>
            <person name="McDaniel S.F."/>
            <person name="Hoernstein S.N.W."/>
            <person name="Larsson A."/>
            <person name="Li F.W."/>
            <person name="Perroud P.F."/>
            <person name="Phillips J."/>
            <person name="Ranjan P."/>
            <person name="Rokshar D.S."/>
            <person name="Rothfels C.J."/>
            <person name="Schneider L."/>
            <person name="Shu S."/>
            <person name="Stevenson D.W."/>
            <person name="Thummler F."/>
            <person name="Tillich M."/>
            <person name="Villarreal Aguilar J.C."/>
            <person name="Widiez T."/>
            <person name="Wong G.K."/>
            <person name="Wymore A."/>
            <person name="Zhang Y."/>
            <person name="Zimmer A.D."/>
            <person name="Quatrano R.S."/>
            <person name="Mayer K.F.X."/>
            <person name="Goodstein D."/>
            <person name="Casacuberta J.M."/>
            <person name="Vandepoele K."/>
            <person name="Reski R."/>
            <person name="Cuming A.C."/>
            <person name="Tuskan G.A."/>
            <person name="Maumus F."/>
            <person name="Salse J."/>
            <person name="Schmutz J."/>
            <person name="Rensing S.A."/>
        </authorList>
    </citation>
    <scope>NUCLEOTIDE SEQUENCE [LARGE SCALE GENOMIC DNA]</scope>
    <source>
        <strain evidence="1 2">cv. Gransden 2004</strain>
    </source>
</reference>
<evidence type="ECO:0000313" key="2">
    <source>
        <dbReference type="Proteomes" id="UP000006727"/>
    </source>
</evidence>
<name>A0A7I4D0C2_PHYPA</name>
<dbReference type="EMBL" id="ABEU02000002">
    <property type="status" value="NOT_ANNOTATED_CDS"/>
    <property type="molecule type" value="Genomic_DNA"/>
</dbReference>
<organism evidence="1 2">
    <name type="scientific">Physcomitrium patens</name>
    <name type="common">Spreading-leaved earth moss</name>
    <name type="synonym">Physcomitrella patens</name>
    <dbReference type="NCBI Taxonomy" id="3218"/>
    <lineage>
        <taxon>Eukaryota</taxon>
        <taxon>Viridiplantae</taxon>
        <taxon>Streptophyta</taxon>
        <taxon>Embryophyta</taxon>
        <taxon>Bryophyta</taxon>
        <taxon>Bryophytina</taxon>
        <taxon>Bryopsida</taxon>
        <taxon>Funariidae</taxon>
        <taxon>Funariales</taxon>
        <taxon>Funariaceae</taxon>
        <taxon>Physcomitrium</taxon>
    </lineage>
</organism>
<keyword evidence="2" id="KW-1185">Reference proteome</keyword>
<dbReference type="EnsemblPlants" id="Pp3c2_10670V3.1">
    <property type="protein sequence ID" value="Pp3c2_10670V3.1"/>
    <property type="gene ID" value="Pp3c2_10670"/>
</dbReference>
<reference evidence="1" key="3">
    <citation type="submission" date="2020-12" db="UniProtKB">
        <authorList>
            <consortium name="EnsemblPlants"/>
        </authorList>
    </citation>
    <scope>IDENTIFICATION</scope>
</reference>
<accession>A0A7I4D0C2</accession>
<sequence length="41" mass="4880">MQKRRLCLRTRKLGSYGDLVSVKPEPQKLRHEQDEAITNRK</sequence>
<dbReference type="Gramene" id="Pp3c2_10670V3.1">
    <property type="protein sequence ID" value="Pp3c2_10670V3.1"/>
    <property type="gene ID" value="Pp3c2_10670"/>
</dbReference>
<dbReference type="AlphaFoldDB" id="A0A7I4D0C2"/>
<dbReference type="Proteomes" id="UP000006727">
    <property type="component" value="Chromosome 2"/>
</dbReference>
<proteinExistence type="predicted"/>
<reference evidence="1 2" key="1">
    <citation type="journal article" date="2008" name="Science">
        <title>The Physcomitrella genome reveals evolutionary insights into the conquest of land by plants.</title>
        <authorList>
            <person name="Rensing S."/>
            <person name="Lang D."/>
            <person name="Zimmer A."/>
            <person name="Terry A."/>
            <person name="Salamov A."/>
            <person name="Shapiro H."/>
            <person name="Nishiyama T."/>
            <person name="Perroud P.-F."/>
            <person name="Lindquist E."/>
            <person name="Kamisugi Y."/>
            <person name="Tanahashi T."/>
            <person name="Sakakibara K."/>
            <person name="Fujita T."/>
            <person name="Oishi K."/>
            <person name="Shin-I T."/>
            <person name="Kuroki Y."/>
            <person name="Toyoda A."/>
            <person name="Suzuki Y."/>
            <person name="Hashimoto A."/>
            <person name="Yamaguchi K."/>
            <person name="Sugano A."/>
            <person name="Kohara Y."/>
            <person name="Fujiyama A."/>
            <person name="Anterola A."/>
            <person name="Aoki S."/>
            <person name="Ashton N."/>
            <person name="Barbazuk W.B."/>
            <person name="Barker E."/>
            <person name="Bennetzen J."/>
            <person name="Bezanilla M."/>
            <person name="Blankenship R."/>
            <person name="Cho S.H."/>
            <person name="Dutcher S."/>
            <person name="Estelle M."/>
            <person name="Fawcett J.A."/>
            <person name="Gundlach H."/>
            <person name="Hanada K."/>
            <person name="Heyl A."/>
            <person name="Hicks K.A."/>
            <person name="Hugh J."/>
            <person name="Lohr M."/>
            <person name="Mayer K."/>
            <person name="Melkozernov A."/>
            <person name="Murata T."/>
            <person name="Nelson D."/>
            <person name="Pils B."/>
            <person name="Prigge M."/>
            <person name="Reiss B."/>
            <person name="Renner T."/>
            <person name="Rombauts S."/>
            <person name="Rushton P."/>
            <person name="Sanderfoot A."/>
            <person name="Schween G."/>
            <person name="Shiu S.-H."/>
            <person name="Stueber K."/>
            <person name="Theodoulou F.L."/>
            <person name="Tu H."/>
            <person name="Van de Peer Y."/>
            <person name="Verrier P.J."/>
            <person name="Waters E."/>
            <person name="Wood A."/>
            <person name="Yang L."/>
            <person name="Cove D."/>
            <person name="Cuming A."/>
            <person name="Hasebe M."/>
            <person name="Lucas S."/>
            <person name="Mishler D.B."/>
            <person name="Reski R."/>
            <person name="Grigoriev I."/>
            <person name="Quatrano R.S."/>
            <person name="Boore J.L."/>
        </authorList>
    </citation>
    <scope>NUCLEOTIDE SEQUENCE [LARGE SCALE GENOMIC DNA]</scope>
    <source>
        <strain evidence="1 2">cv. Gransden 2004</strain>
    </source>
</reference>
<protein>
    <submittedName>
        <fullName evidence="1">Uncharacterized protein</fullName>
    </submittedName>
</protein>